<name>A0A2J6Q8K4_9HELO</name>
<dbReference type="OrthoDB" id="3538011at2759"/>
<evidence type="ECO:0000313" key="2">
    <source>
        <dbReference type="EMBL" id="PMD22609.1"/>
    </source>
</evidence>
<dbReference type="Proteomes" id="UP000235672">
    <property type="component" value="Unassembled WGS sequence"/>
</dbReference>
<keyword evidence="1" id="KW-0732">Signal</keyword>
<sequence>MVLILGAVAFLNVVGSWRFVSESEIATSQNNQAGFPHPSVIDRNTDVPSPPHKHILKTDFEDNIEQRDAKDANQGNASPAFARDANNKGLTYMLSMRKKKGDILLCFKFSIFTVTFFSESSSFVAKNSSRTMNTPPTSRPIWIENPSPSGFFMQTPGSADLTWIEDPSPSGLFVEQIARGAVPYRLVQSLTPSPAPKVLPGEEEASHPLLIHTYKAVYNRKIFRDKRGTYIASRENPADEEQWLRSRSSLLSSLPQGAVSTQIINVKLSTTYAELISKIDADVPDQKSRIQMIVPNGRPSVEKVRLEGVAVVWELPGHRTGYGIIDESNCKNVLGLISARDEVIGKTKADGAGACESIETMAPRHTKAISSTRASGIDIVELKLPSSYADLMTKIN</sequence>
<organism evidence="2 3">
    <name type="scientific">Hyaloscypha hepaticicola</name>
    <dbReference type="NCBI Taxonomy" id="2082293"/>
    <lineage>
        <taxon>Eukaryota</taxon>
        <taxon>Fungi</taxon>
        <taxon>Dikarya</taxon>
        <taxon>Ascomycota</taxon>
        <taxon>Pezizomycotina</taxon>
        <taxon>Leotiomycetes</taxon>
        <taxon>Helotiales</taxon>
        <taxon>Hyaloscyphaceae</taxon>
        <taxon>Hyaloscypha</taxon>
    </lineage>
</organism>
<evidence type="ECO:0000313" key="3">
    <source>
        <dbReference type="Proteomes" id="UP000235672"/>
    </source>
</evidence>
<keyword evidence="3" id="KW-1185">Reference proteome</keyword>
<reference evidence="2 3" key="1">
    <citation type="submission" date="2016-05" db="EMBL/GenBank/DDBJ databases">
        <title>A degradative enzymes factory behind the ericoid mycorrhizal symbiosis.</title>
        <authorList>
            <consortium name="DOE Joint Genome Institute"/>
            <person name="Martino E."/>
            <person name="Morin E."/>
            <person name="Grelet G."/>
            <person name="Kuo A."/>
            <person name="Kohler A."/>
            <person name="Daghino S."/>
            <person name="Barry K."/>
            <person name="Choi C."/>
            <person name="Cichocki N."/>
            <person name="Clum A."/>
            <person name="Copeland A."/>
            <person name="Hainaut M."/>
            <person name="Haridas S."/>
            <person name="Labutti K."/>
            <person name="Lindquist E."/>
            <person name="Lipzen A."/>
            <person name="Khouja H.-R."/>
            <person name="Murat C."/>
            <person name="Ohm R."/>
            <person name="Olson A."/>
            <person name="Spatafora J."/>
            <person name="Veneault-Fourrey C."/>
            <person name="Henrissat B."/>
            <person name="Grigoriev I."/>
            <person name="Martin F."/>
            <person name="Perotto S."/>
        </authorList>
    </citation>
    <scope>NUCLEOTIDE SEQUENCE [LARGE SCALE GENOMIC DNA]</scope>
    <source>
        <strain evidence="2 3">UAMH 7357</strain>
    </source>
</reference>
<protein>
    <submittedName>
        <fullName evidence="2">Uncharacterized protein</fullName>
    </submittedName>
</protein>
<feature type="chain" id="PRO_5014456064" evidence="1">
    <location>
        <begin position="17"/>
        <end position="396"/>
    </location>
</feature>
<feature type="signal peptide" evidence="1">
    <location>
        <begin position="1"/>
        <end position="16"/>
    </location>
</feature>
<dbReference type="AlphaFoldDB" id="A0A2J6Q8K4"/>
<proteinExistence type="predicted"/>
<gene>
    <name evidence="2" type="ORF">NA56DRAFT_747860</name>
</gene>
<accession>A0A2J6Q8K4</accession>
<evidence type="ECO:0000256" key="1">
    <source>
        <dbReference type="SAM" id="SignalP"/>
    </source>
</evidence>
<dbReference type="EMBL" id="KZ613477">
    <property type="protein sequence ID" value="PMD22609.1"/>
    <property type="molecule type" value="Genomic_DNA"/>
</dbReference>